<feature type="region of interest" description="Disordered" evidence="1">
    <location>
        <begin position="88"/>
        <end position="113"/>
    </location>
</feature>
<feature type="transmembrane region" description="Helical" evidence="2">
    <location>
        <begin position="295"/>
        <end position="319"/>
    </location>
</feature>
<reference evidence="3 4" key="1">
    <citation type="submission" date="2017-09" db="EMBL/GenBank/DDBJ databases">
        <title>Pseudomonas abyssi sp. nov. isolated from Abyssopelagic Water.</title>
        <authorList>
            <person name="Wei Y."/>
        </authorList>
    </citation>
    <scope>NUCLEOTIDE SEQUENCE [LARGE SCALE GENOMIC DNA]</scope>
    <source>
        <strain evidence="3 4">MT5</strain>
    </source>
</reference>
<dbReference type="AlphaFoldDB" id="A0A2A3MLJ7"/>
<feature type="transmembrane region" description="Helical" evidence="2">
    <location>
        <begin position="198"/>
        <end position="218"/>
    </location>
</feature>
<protein>
    <recommendedName>
        <fullName evidence="5">DUF898 domain-containing protein</fullName>
    </recommendedName>
</protein>
<keyword evidence="2" id="KW-0472">Membrane</keyword>
<evidence type="ECO:0008006" key="5">
    <source>
        <dbReference type="Google" id="ProtNLM"/>
    </source>
</evidence>
<evidence type="ECO:0000313" key="3">
    <source>
        <dbReference type="EMBL" id="PBK05414.1"/>
    </source>
</evidence>
<dbReference type="EMBL" id="NTMR01000003">
    <property type="protein sequence ID" value="PBK05414.1"/>
    <property type="molecule type" value="Genomic_DNA"/>
</dbReference>
<feature type="transmembrane region" description="Helical" evidence="2">
    <location>
        <begin position="171"/>
        <end position="192"/>
    </location>
</feature>
<organism evidence="3 4">
    <name type="scientific">Pseudomonas abyssi</name>
    <dbReference type="NCBI Taxonomy" id="170540"/>
    <lineage>
        <taxon>Bacteria</taxon>
        <taxon>Pseudomonadati</taxon>
        <taxon>Pseudomonadota</taxon>
        <taxon>Gammaproteobacteria</taxon>
        <taxon>Pseudomonadales</taxon>
        <taxon>Pseudomonadaceae</taxon>
        <taxon>Pseudomonas</taxon>
    </lineage>
</organism>
<accession>A0A2A3MLJ7</accession>
<keyword evidence="2" id="KW-0812">Transmembrane</keyword>
<dbReference type="Pfam" id="PF05987">
    <property type="entry name" value="DUF898"/>
    <property type="match status" value="1"/>
</dbReference>
<comment type="caution">
    <text evidence="3">The sequence shown here is derived from an EMBL/GenBank/DDBJ whole genome shotgun (WGS) entry which is preliminary data.</text>
</comment>
<evidence type="ECO:0000313" key="4">
    <source>
        <dbReference type="Proteomes" id="UP000242313"/>
    </source>
</evidence>
<feature type="transmembrane region" description="Helical" evidence="2">
    <location>
        <begin position="326"/>
        <end position="348"/>
    </location>
</feature>
<proteinExistence type="predicted"/>
<feature type="transmembrane region" description="Helical" evidence="2">
    <location>
        <begin position="129"/>
        <end position="150"/>
    </location>
</feature>
<feature type="compositionally biased region" description="Pro residues" evidence="1">
    <location>
        <begin position="91"/>
        <end position="100"/>
    </location>
</feature>
<dbReference type="Proteomes" id="UP000242313">
    <property type="component" value="Unassembled WGS sequence"/>
</dbReference>
<name>A0A2A3MLJ7_9PSED</name>
<evidence type="ECO:0000256" key="2">
    <source>
        <dbReference type="SAM" id="Phobius"/>
    </source>
</evidence>
<dbReference type="InterPro" id="IPR010295">
    <property type="entry name" value="DUF898"/>
</dbReference>
<evidence type="ECO:0000256" key="1">
    <source>
        <dbReference type="SAM" id="MobiDB-lite"/>
    </source>
</evidence>
<feature type="transmembrane region" description="Helical" evidence="2">
    <location>
        <begin position="368"/>
        <end position="389"/>
    </location>
</feature>
<keyword evidence="4" id="KW-1185">Reference proteome</keyword>
<gene>
    <name evidence="3" type="ORF">CNQ84_02600</name>
</gene>
<keyword evidence="2" id="KW-1133">Transmembrane helix</keyword>
<sequence>MINGKGRSAMQDTFKVRCKGERDSAIDEQQLRDNLLRLGFGSKQLDRLLNGTPVTIKSGLSQAMAERYQQRLADAGLITEVLPVGATSSAPPLPPAPPTTPIQQPQPASGMPQRRMAPFQFTGNGSEYFGIWIVNILLMVVTLGFYAPWAKVRNLQYFYGHTVLEKQSFQYLADPWVIFRGRLVAVAAFIVWSIASNFFPIAAMALLVIFIPLVPWIITRSLKFHAINSAYRNIRFDFVGTYWQAVKVVYLWPLAGLLTLGLLLPLAVQRWHQFLTEGARYGRSAFALNLSVGQVYVFFLKMLGVFVGLLLVGGVLSLVYQPIMAVFVMAAYLALFGYFMAGLTNLVIDSIKLEDHGFASSLGKRRIVWIFFTNSLLILLTMGFFTPWAKVRMARYRASCSEMEVAGDLDGFIAGEAQHAGAVGMELGDAFDVGFGFG</sequence>
<feature type="transmembrane region" description="Helical" evidence="2">
    <location>
        <begin position="248"/>
        <end position="268"/>
    </location>
</feature>